<keyword evidence="4" id="KW-1185">Reference proteome</keyword>
<evidence type="ECO:0000313" key="4">
    <source>
        <dbReference type="Proteomes" id="UP000323257"/>
    </source>
</evidence>
<evidence type="ECO:0000313" key="3">
    <source>
        <dbReference type="EMBL" id="TYP78990.1"/>
    </source>
</evidence>
<reference evidence="3 4" key="1">
    <citation type="submission" date="2019-07" db="EMBL/GenBank/DDBJ databases">
        <title>Genomic Encyclopedia of Type Strains, Phase III (KMG-III): the genomes of soil and plant-associated and newly described type strains.</title>
        <authorList>
            <person name="Whitman W."/>
        </authorList>
    </citation>
    <scope>NUCLEOTIDE SEQUENCE [LARGE SCALE GENOMIC DNA]</scope>
    <source>
        <strain evidence="3 4">BL24</strain>
    </source>
</reference>
<dbReference type="GO" id="GO:0000166">
    <property type="term" value="F:nucleotide binding"/>
    <property type="evidence" value="ECO:0007669"/>
    <property type="project" value="InterPro"/>
</dbReference>
<sequence>MRIGIIGYGARVQGLFAELSKIDPGCQIAAVADPRKEEIKSRATFDHADRIEWYESPDTLLANTELDGVVVGTRCDLHTEMALKVLKRDIPLFLEKPVATTFEDLVRLKEGYAASKSQVVVSFPLRNTPLVKLAKEIVDSGKIGTVEHVQAVNNVPYGNVYYQNWYRDERITGGLFLQKATHDFNYINYLVGHNPVAVCAMKSKQIYKGDRKAGLKCTDCEAQYSCPESSINHDLGLYCSFAEDTGNEDSGSALIRYDSGMHAAYSQNFFARRGAGRRGARLLGYKGTLEFDWYTSELKVFMHHEARVETHRLDANAYDGHGGGDTELLRNFTRVMRGLEPSATPLEDGLLSALLCLRANESADSNAFRTIDWNT</sequence>
<dbReference type="AlphaFoldDB" id="A0A5S5CGU8"/>
<dbReference type="Gene3D" id="3.30.360.10">
    <property type="entry name" value="Dihydrodipicolinate Reductase, domain 2"/>
    <property type="match status" value="1"/>
</dbReference>
<name>A0A5S5CGU8_9BACL</name>
<proteinExistence type="predicted"/>
<dbReference type="InterPro" id="IPR036291">
    <property type="entry name" value="NAD(P)-bd_dom_sf"/>
</dbReference>
<dbReference type="PANTHER" id="PTHR43377">
    <property type="entry name" value="BILIVERDIN REDUCTASE A"/>
    <property type="match status" value="1"/>
</dbReference>
<feature type="domain" description="GFO/IDH/MocA-like oxidoreductase" evidence="2">
    <location>
        <begin position="132"/>
        <end position="290"/>
    </location>
</feature>
<dbReference type="Gene3D" id="3.40.50.720">
    <property type="entry name" value="NAD(P)-binding Rossmann-like Domain"/>
    <property type="match status" value="1"/>
</dbReference>
<evidence type="ECO:0000259" key="1">
    <source>
        <dbReference type="Pfam" id="PF01408"/>
    </source>
</evidence>
<protein>
    <submittedName>
        <fullName evidence="3">Putative dehydrogenase</fullName>
    </submittedName>
</protein>
<dbReference type="EMBL" id="VNHS01000001">
    <property type="protein sequence ID" value="TYP78990.1"/>
    <property type="molecule type" value="Genomic_DNA"/>
</dbReference>
<feature type="domain" description="Gfo/Idh/MocA-like oxidoreductase N-terminal" evidence="1">
    <location>
        <begin position="1"/>
        <end position="121"/>
    </location>
</feature>
<gene>
    <name evidence="3" type="ORF">BCM02_101105</name>
</gene>
<dbReference type="InterPro" id="IPR000683">
    <property type="entry name" value="Gfo/Idh/MocA-like_OxRdtase_N"/>
</dbReference>
<dbReference type="InterPro" id="IPR055170">
    <property type="entry name" value="GFO_IDH_MocA-like_dom"/>
</dbReference>
<evidence type="ECO:0000259" key="2">
    <source>
        <dbReference type="Pfam" id="PF22725"/>
    </source>
</evidence>
<dbReference type="Pfam" id="PF22725">
    <property type="entry name" value="GFO_IDH_MocA_C3"/>
    <property type="match status" value="1"/>
</dbReference>
<dbReference type="Proteomes" id="UP000323257">
    <property type="component" value="Unassembled WGS sequence"/>
</dbReference>
<dbReference type="Pfam" id="PF01408">
    <property type="entry name" value="GFO_IDH_MocA"/>
    <property type="match status" value="1"/>
</dbReference>
<comment type="caution">
    <text evidence="3">The sequence shown here is derived from an EMBL/GenBank/DDBJ whole genome shotgun (WGS) entry which is preliminary data.</text>
</comment>
<dbReference type="PANTHER" id="PTHR43377:SF2">
    <property type="entry name" value="BINDING ROSSMANN FOLD OXIDOREDUCTASE, PUTATIVE (AFU_ORTHOLOGUE AFUA_4G00560)-RELATED"/>
    <property type="match status" value="1"/>
</dbReference>
<dbReference type="RefSeq" id="WP_148927105.1">
    <property type="nucleotide sequence ID" value="NZ_VNHS01000001.1"/>
</dbReference>
<organism evidence="3 4">
    <name type="scientific">Paenibacillus methanolicus</name>
    <dbReference type="NCBI Taxonomy" id="582686"/>
    <lineage>
        <taxon>Bacteria</taxon>
        <taxon>Bacillati</taxon>
        <taxon>Bacillota</taxon>
        <taxon>Bacilli</taxon>
        <taxon>Bacillales</taxon>
        <taxon>Paenibacillaceae</taxon>
        <taxon>Paenibacillus</taxon>
    </lineage>
</organism>
<dbReference type="SUPFAM" id="SSF51735">
    <property type="entry name" value="NAD(P)-binding Rossmann-fold domains"/>
    <property type="match status" value="1"/>
</dbReference>
<accession>A0A5S5CGU8</accession>
<dbReference type="SUPFAM" id="SSF55347">
    <property type="entry name" value="Glyceraldehyde-3-phosphate dehydrogenase-like, C-terminal domain"/>
    <property type="match status" value="1"/>
</dbReference>
<dbReference type="InterPro" id="IPR051450">
    <property type="entry name" value="Gfo/Idh/MocA_Oxidoreductases"/>
</dbReference>
<dbReference type="OrthoDB" id="9815825at2"/>